<dbReference type="AlphaFoldDB" id="A0A8C5HUU2"/>
<reference evidence="1" key="2">
    <citation type="submission" date="2025-08" db="UniProtKB">
        <authorList>
            <consortium name="Ensembl"/>
        </authorList>
    </citation>
    <scope>IDENTIFICATION</scope>
</reference>
<reference evidence="1" key="3">
    <citation type="submission" date="2025-09" db="UniProtKB">
        <authorList>
            <consortium name="Ensembl"/>
        </authorList>
    </citation>
    <scope>IDENTIFICATION</scope>
</reference>
<dbReference type="Proteomes" id="UP000694680">
    <property type="component" value="Chromosome 18"/>
</dbReference>
<dbReference type="Ensembl" id="ENSGWIT00000053581.1">
    <property type="protein sequence ID" value="ENSGWIP00000049576.1"/>
    <property type="gene ID" value="ENSGWIG00000024184.1"/>
</dbReference>
<protein>
    <submittedName>
        <fullName evidence="1">Uncharacterized protein</fullName>
    </submittedName>
</protein>
<keyword evidence="2" id="KW-1185">Reference proteome</keyword>
<sequence length="94" mass="10810">MMERAVQTENCRLKQKDPLIALMCYWSTPCSVTGASTAELLMGRKIRTTLSSLEKNLRPSWPDKKRIKQKDEVEKKRQAFYYNKGHGACPTFGL</sequence>
<proteinExistence type="predicted"/>
<reference evidence="1" key="1">
    <citation type="submission" date="2020-06" db="EMBL/GenBank/DDBJ databases">
        <authorList>
            <consortium name="Wellcome Sanger Institute Data Sharing"/>
        </authorList>
    </citation>
    <scope>NUCLEOTIDE SEQUENCE [LARGE SCALE GENOMIC DNA]</scope>
</reference>
<evidence type="ECO:0000313" key="2">
    <source>
        <dbReference type="Proteomes" id="UP000694680"/>
    </source>
</evidence>
<name>A0A8C5HUU2_GOUWI</name>
<organism evidence="1 2">
    <name type="scientific">Gouania willdenowi</name>
    <name type="common">Blunt-snouted clingfish</name>
    <name type="synonym">Lepadogaster willdenowi</name>
    <dbReference type="NCBI Taxonomy" id="441366"/>
    <lineage>
        <taxon>Eukaryota</taxon>
        <taxon>Metazoa</taxon>
        <taxon>Chordata</taxon>
        <taxon>Craniata</taxon>
        <taxon>Vertebrata</taxon>
        <taxon>Euteleostomi</taxon>
        <taxon>Actinopterygii</taxon>
        <taxon>Neopterygii</taxon>
        <taxon>Teleostei</taxon>
        <taxon>Neoteleostei</taxon>
        <taxon>Acanthomorphata</taxon>
        <taxon>Ovalentaria</taxon>
        <taxon>Blenniimorphae</taxon>
        <taxon>Blenniiformes</taxon>
        <taxon>Gobiesocoidei</taxon>
        <taxon>Gobiesocidae</taxon>
        <taxon>Gobiesocinae</taxon>
        <taxon>Gouania</taxon>
    </lineage>
</organism>
<evidence type="ECO:0000313" key="1">
    <source>
        <dbReference type="Ensembl" id="ENSGWIP00000049576.1"/>
    </source>
</evidence>
<accession>A0A8C5HUU2</accession>